<reference evidence="3 4" key="1">
    <citation type="submission" date="2020-06" db="EMBL/GenBank/DDBJ databases">
        <authorList>
            <person name="Li R."/>
            <person name="Bekaert M."/>
        </authorList>
    </citation>
    <scope>NUCLEOTIDE SEQUENCE [LARGE SCALE GENOMIC DNA]</scope>
    <source>
        <strain evidence="4">wild</strain>
    </source>
</reference>
<dbReference type="Proteomes" id="UP000507470">
    <property type="component" value="Unassembled WGS sequence"/>
</dbReference>
<dbReference type="SUPFAM" id="SSF82199">
    <property type="entry name" value="SET domain"/>
    <property type="match status" value="1"/>
</dbReference>
<evidence type="ECO:0000256" key="1">
    <source>
        <dbReference type="SAM" id="MobiDB-lite"/>
    </source>
</evidence>
<sequence>MFSSVSCVKGHGVFTTRKYDKGEFLLEYVVENISPHEAAKRNLQSYTYFFKFGGNLCWTSLILQISSLKETGIIIDHATEFENSYVDVSYIEENLPGSSPMLTDIAADKDARPQRKSERKDFLNFAGHQSLKETGTIIDHGTEFENSYVDVSYIEENLPGSSPMQTDIAADKDARPSKKVRKKGHQSLKETGTIIDHGTEFENSYVDVSYIEENLPGSSPMLTDIAADKDARPLKKVRKKEYDNKNKA</sequence>
<evidence type="ECO:0000313" key="3">
    <source>
        <dbReference type="EMBL" id="CAC5400549.1"/>
    </source>
</evidence>
<feature type="compositionally biased region" description="Basic residues" evidence="1">
    <location>
        <begin position="177"/>
        <end position="186"/>
    </location>
</feature>
<accession>A0A6J8CYE5</accession>
<dbReference type="InterPro" id="IPR046341">
    <property type="entry name" value="SET_dom_sf"/>
</dbReference>
<gene>
    <name evidence="3" type="ORF">MCOR_34720</name>
</gene>
<dbReference type="AlphaFoldDB" id="A0A6J8CYE5"/>
<evidence type="ECO:0000259" key="2">
    <source>
        <dbReference type="Pfam" id="PF00856"/>
    </source>
</evidence>
<proteinExistence type="predicted"/>
<dbReference type="Pfam" id="PF00856">
    <property type="entry name" value="SET"/>
    <property type="match status" value="1"/>
</dbReference>
<evidence type="ECO:0000313" key="4">
    <source>
        <dbReference type="Proteomes" id="UP000507470"/>
    </source>
</evidence>
<dbReference type="Gene3D" id="2.170.270.10">
    <property type="entry name" value="SET domain"/>
    <property type="match status" value="1"/>
</dbReference>
<protein>
    <recommendedName>
        <fullName evidence="2">SET domain-containing protein</fullName>
    </recommendedName>
</protein>
<dbReference type="InterPro" id="IPR001214">
    <property type="entry name" value="SET_dom"/>
</dbReference>
<feature type="domain" description="SET" evidence="2">
    <location>
        <begin position="10"/>
        <end position="99"/>
    </location>
</feature>
<dbReference type="OrthoDB" id="10413931at2759"/>
<organism evidence="3 4">
    <name type="scientific">Mytilus coruscus</name>
    <name type="common">Sea mussel</name>
    <dbReference type="NCBI Taxonomy" id="42192"/>
    <lineage>
        <taxon>Eukaryota</taxon>
        <taxon>Metazoa</taxon>
        <taxon>Spiralia</taxon>
        <taxon>Lophotrochozoa</taxon>
        <taxon>Mollusca</taxon>
        <taxon>Bivalvia</taxon>
        <taxon>Autobranchia</taxon>
        <taxon>Pteriomorphia</taxon>
        <taxon>Mytilida</taxon>
        <taxon>Mytiloidea</taxon>
        <taxon>Mytilidae</taxon>
        <taxon>Mytilinae</taxon>
        <taxon>Mytilus</taxon>
    </lineage>
</organism>
<name>A0A6J8CYE5_MYTCO</name>
<keyword evidence="4" id="KW-1185">Reference proteome</keyword>
<dbReference type="EMBL" id="CACVKT020006208">
    <property type="protein sequence ID" value="CAC5400549.1"/>
    <property type="molecule type" value="Genomic_DNA"/>
</dbReference>
<feature type="region of interest" description="Disordered" evidence="1">
    <location>
        <begin position="159"/>
        <end position="188"/>
    </location>
</feature>